<dbReference type="RefSeq" id="WP_055742203.1">
    <property type="nucleotide sequence ID" value="NZ_JAAIWL010000002.1"/>
</dbReference>
<comment type="similarity">
    <text evidence="6">Belongs to the class I-like SAM-binding methyltransferase superfamily. C5-methyltransferase family.</text>
</comment>
<accession>A0A0Q3WPE4</accession>
<evidence type="ECO:0000256" key="1">
    <source>
        <dbReference type="ARBA" id="ARBA00011975"/>
    </source>
</evidence>
<evidence type="ECO:0000313" key="8">
    <source>
        <dbReference type="EMBL" id="KQL50599.1"/>
    </source>
</evidence>
<keyword evidence="5" id="KW-0680">Restriction system</keyword>
<dbReference type="PANTHER" id="PTHR46098">
    <property type="entry name" value="TRNA (CYTOSINE(38)-C(5))-METHYLTRANSFERASE"/>
    <property type="match status" value="1"/>
</dbReference>
<organism evidence="8 9">
    <name type="scientific">Heyndrickxia shackletonii</name>
    <dbReference type="NCBI Taxonomy" id="157838"/>
    <lineage>
        <taxon>Bacteria</taxon>
        <taxon>Bacillati</taxon>
        <taxon>Bacillota</taxon>
        <taxon>Bacilli</taxon>
        <taxon>Bacillales</taxon>
        <taxon>Bacillaceae</taxon>
        <taxon>Heyndrickxia</taxon>
    </lineage>
</organism>
<evidence type="ECO:0000256" key="6">
    <source>
        <dbReference type="PROSITE-ProRule" id="PRU01016"/>
    </source>
</evidence>
<dbReference type="OrthoDB" id="9813719at2"/>
<dbReference type="SUPFAM" id="SSF53335">
    <property type="entry name" value="S-adenosyl-L-methionine-dependent methyltransferases"/>
    <property type="match status" value="1"/>
</dbReference>
<sequence length="719" mass="77847">MSKLTLGSLFDGSGGFPLGALLCGIEPLWASEIEPFPIRVTTKRIPQMKHYGDINKLNGAELPPVDIITFGSPCTDMSVAGKRAGLDGEQSVLFYEAIRIIKEMRCKTNGQYPRYAVWENVPGAFSSNKGEDFKAVLETVISVKEPNTSVPLPEKGRWPYADIYMGDGWSVAYRTIDAQYFGVPQRRRRIYLVADFADGCAGEILFESEGLSRDFTPSGSPWQRTAGNAKNRSGKTGDSIICLNDQGGRVMSVSKDITATLRAEEHGHQPCVMQSSGFCTEHSAKSRSVGYEEERSPTLRTGVVPGAVMSFEPGAASRVGGHTDENLSGSLRANMGDNQTAVVIENHPTDSRVKLSEDNKIQTLTSRMGTGGGNVPLIMNTPKTLKIRSGCEGGGKGALIQDDKSATLGCNNDQTVFVPTAYGICSDKSNSMQSSNPHSGIYEADTSRTIDANGGNPGCNQGGIAVVALQGSMIGREDKNGPQGSGIDEEVSFTLNTADRHAVAYAMTTGAYAQVEEDKAPTLLSRDYKDAPVVTQPSYGIDRAAFNQGQNALYKPTIDEEQQPTLTAKGPGAVAQPASFYPQMKAESQCYRQDGTSNTIINGTNPGYQNGLVEPDYIVRRLTPTECARLQGFPDDWCDDLGTENPTEDEISFWTEVWETHRKIIGKSKKPKTRNQIIKWLNNPHSDSAEYKMWGNGVALPCVCFVLTGIVLSTQNTAD</sequence>
<evidence type="ECO:0000256" key="5">
    <source>
        <dbReference type="ARBA" id="ARBA00022747"/>
    </source>
</evidence>
<dbReference type="PANTHER" id="PTHR46098:SF1">
    <property type="entry name" value="TRNA (CYTOSINE(38)-C(5))-METHYLTRANSFERASE"/>
    <property type="match status" value="1"/>
</dbReference>
<keyword evidence="9" id="KW-1185">Reference proteome</keyword>
<dbReference type="PRINTS" id="PR00105">
    <property type="entry name" value="C5METTRFRASE"/>
</dbReference>
<feature type="active site" evidence="6">
    <location>
        <position position="74"/>
    </location>
</feature>
<dbReference type="EC" id="2.1.1.37" evidence="1"/>
<proteinExistence type="inferred from homology"/>
<evidence type="ECO:0000313" key="9">
    <source>
        <dbReference type="Proteomes" id="UP000051888"/>
    </source>
</evidence>
<feature type="region of interest" description="Disordered" evidence="7">
    <location>
        <begin position="216"/>
        <end position="236"/>
    </location>
</feature>
<keyword evidence="3 6" id="KW-0808">Transferase</keyword>
<dbReference type="Gene3D" id="3.40.50.150">
    <property type="entry name" value="Vaccinia Virus protein VP39"/>
    <property type="match status" value="1"/>
</dbReference>
<keyword evidence="4 6" id="KW-0949">S-adenosyl-L-methionine</keyword>
<evidence type="ECO:0000256" key="4">
    <source>
        <dbReference type="ARBA" id="ARBA00022691"/>
    </source>
</evidence>
<dbReference type="PROSITE" id="PS51679">
    <property type="entry name" value="SAM_MT_C5"/>
    <property type="match status" value="1"/>
</dbReference>
<dbReference type="InterPro" id="IPR050750">
    <property type="entry name" value="C5-MTase"/>
</dbReference>
<dbReference type="InterPro" id="IPR018117">
    <property type="entry name" value="C5_DNA_meth_AS"/>
</dbReference>
<evidence type="ECO:0000256" key="3">
    <source>
        <dbReference type="ARBA" id="ARBA00022679"/>
    </source>
</evidence>
<keyword evidence="2 6" id="KW-0489">Methyltransferase</keyword>
<dbReference type="InterPro" id="IPR001525">
    <property type="entry name" value="C5_MeTfrase"/>
</dbReference>
<gene>
    <name evidence="8" type="ORF">AN964_23400</name>
</gene>
<protein>
    <recommendedName>
        <fullName evidence="1">DNA (cytosine-5-)-methyltransferase</fullName>
        <ecNumber evidence="1">2.1.1.37</ecNumber>
    </recommendedName>
</protein>
<evidence type="ECO:0000256" key="7">
    <source>
        <dbReference type="SAM" id="MobiDB-lite"/>
    </source>
</evidence>
<dbReference type="InterPro" id="IPR029063">
    <property type="entry name" value="SAM-dependent_MTases_sf"/>
</dbReference>
<comment type="caution">
    <text evidence="8">The sequence shown here is derived from an EMBL/GenBank/DDBJ whole genome shotgun (WGS) entry which is preliminary data.</text>
</comment>
<dbReference type="PROSITE" id="PS00094">
    <property type="entry name" value="C5_MTASE_1"/>
    <property type="match status" value="1"/>
</dbReference>
<evidence type="ECO:0000256" key="2">
    <source>
        <dbReference type="ARBA" id="ARBA00022603"/>
    </source>
</evidence>
<dbReference type="Proteomes" id="UP000051888">
    <property type="component" value="Unassembled WGS sequence"/>
</dbReference>
<dbReference type="PATRIC" id="fig|157838.3.peg.5141"/>
<dbReference type="Gene3D" id="3.90.120.10">
    <property type="entry name" value="DNA Methylase, subunit A, domain 2"/>
    <property type="match status" value="1"/>
</dbReference>
<dbReference type="REBASE" id="141400">
    <property type="entry name" value="M.Bsh18435ORF23400P"/>
</dbReference>
<dbReference type="STRING" id="157838.AN964_23400"/>
<dbReference type="GO" id="GO:0032259">
    <property type="term" value="P:methylation"/>
    <property type="evidence" value="ECO:0007669"/>
    <property type="project" value="UniProtKB-KW"/>
</dbReference>
<dbReference type="EMBL" id="LJJC01000015">
    <property type="protein sequence ID" value="KQL50599.1"/>
    <property type="molecule type" value="Genomic_DNA"/>
</dbReference>
<dbReference type="Pfam" id="PF00145">
    <property type="entry name" value="DNA_methylase"/>
    <property type="match status" value="2"/>
</dbReference>
<dbReference type="AlphaFoldDB" id="A0A0Q3WPE4"/>
<name>A0A0Q3WPE4_9BACI</name>
<reference evidence="8 9" key="1">
    <citation type="submission" date="2015-09" db="EMBL/GenBank/DDBJ databases">
        <title>Genome sequencing project for genomic taxonomy and phylogenomics of Bacillus-like bacteria.</title>
        <authorList>
            <person name="Liu B."/>
            <person name="Wang J."/>
            <person name="Zhu Y."/>
            <person name="Liu G."/>
            <person name="Chen Q."/>
            <person name="Chen Z."/>
            <person name="Lan J."/>
            <person name="Che J."/>
            <person name="Ge C."/>
            <person name="Shi H."/>
            <person name="Pan Z."/>
            <person name="Liu X."/>
        </authorList>
    </citation>
    <scope>NUCLEOTIDE SEQUENCE [LARGE SCALE GENOMIC DNA]</scope>
    <source>
        <strain evidence="8 9">LMG 18435</strain>
    </source>
</reference>
<dbReference type="GO" id="GO:0003886">
    <property type="term" value="F:DNA (cytosine-5-)-methyltransferase activity"/>
    <property type="evidence" value="ECO:0007669"/>
    <property type="project" value="UniProtKB-EC"/>
</dbReference>
<dbReference type="GO" id="GO:0009307">
    <property type="term" value="P:DNA restriction-modification system"/>
    <property type="evidence" value="ECO:0007669"/>
    <property type="project" value="UniProtKB-KW"/>
</dbReference>